<evidence type="ECO:0000256" key="9">
    <source>
        <dbReference type="RuleBase" id="RU000405"/>
    </source>
</evidence>
<gene>
    <name evidence="14" type="ORF">OKIOD_LOCUS7177</name>
</gene>
<dbReference type="Pfam" id="PF00211">
    <property type="entry name" value="Guanylate_cyc"/>
    <property type="match status" value="1"/>
</dbReference>
<evidence type="ECO:0000256" key="5">
    <source>
        <dbReference type="ARBA" id="ARBA00022989"/>
    </source>
</evidence>
<dbReference type="InterPro" id="IPR050401">
    <property type="entry name" value="Cyclic_nucleotide_synthase"/>
</dbReference>
<evidence type="ECO:0000259" key="12">
    <source>
        <dbReference type="PROSITE" id="PS50011"/>
    </source>
</evidence>
<keyword evidence="5" id="KW-1133">Transmembrane helix</keyword>
<evidence type="ECO:0000259" key="13">
    <source>
        <dbReference type="PROSITE" id="PS50125"/>
    </source>
</evidence>
<comment type="catalytic activity">
    <reaction evidence="10">
        <text>GTP = 3',5'-cyclic GMP + diphosphate</text>
        <dbReference type="Rhea" id="RHEA:13665"/>
        <dbReference type="ChEBI" id="CHEBI:33019"/>
        <dbReference type="ChEBI" id="CHEBI:37565"/>
        <dbReference type="ChEBI" id="CHEBI:57746"/>
        <dbReference type="EC" id="4.6.1.2"/>
    </reaction>
</comment>
<dbReference type="EC" id="4.6.1.2" evidence="2 10"/>
<evidence type="ECO:0000313" key="14">
    <source>
        <dbReference type="EMBL" id="CAG5098384.1"/>
    </source>
</evidence>
<dbReference type="InterPro" id="IPR011009">
    <property type="entry name" value="Kinase-like_dom_sf"/>
</dbReference>
<evidence type="ECO:0000313" key="15">
    <source>
        <dbReference type="Proteomes" id="UP001158576"/>
    </source>
</evidence>
<dbReference type="SMART" id="SM00044">
    <property type="entry name" value="CYCc"/>
    <property type="match status" value="1"/>
</dbReference>
<proteinExistence type="inferred from homology"/>
<evidence type="ECO:0000256" key="10">
    <source>
        <dbReference type="RuleBase" id="RU003431"/>
    </source>
</evidence>
<dbReference type="Proteomes" id="UP001158576">
    <property type="component" value="Chromosome XSR"/>
</dbReference>
<evidence type="ECO:0000256" key="6">
    <source>
        <dbReference type="ARBA" id="ARBA00023136"/>
    </source>
</evidence>
<evidence type="ECO:0000256" key="1">
    <source>
        <dbReference type="ARBA" id="ARBA00004167"/>
    </source>
</evidence>
<feature type="region of interest" description="Disordered" evidence="11">
    <location>
        <begin position="556"/>
        <end position="578"/>
    </location>
</feature>
<dbReference type="SUPFAM" id="SSF55073">
    <property type="entry name" value="Nucleotide cyclase"/>
    <property type="match status" value="1"/>
</dbReference>
<keyword evidence="6" id="KW-0472">Membrane</keyword>
<evidence type="ECO:0000256" key="11">
    <source>
        <dbReference type="SAM" id="MobiDB-lite"/>
    </source>
</evidence>
<sequence>MTGLDSRYRLTDYLPSSKAQTLVCRFRDKNTAVKMLPYLQKVELSRQQQLEFKAIKDIYSEHLVHFIGVCIDSPNVCILSEHCKWGSLGLGCWNELPASERNRRSRLFEVKNCLVDIRFCLKIGDYGLPSLRNAKKYWDHPVDAQSLLWTAPEILRKLVGENDKKSQFYGTQKGDVYSFGIILHEILFRKGPFYLEDEEAQPRTLELSHILAQVAQVKSWPQPHDCEEIEPLRPSFIQEIDIDDDSLVKKYRSKKTGSASGNLVTDLVERLGQWSSNLEAIVEERTQGYLQEKEKTENLLNEILPRPVATKLINGEPVQPEAFGCVTIFFSDIVGFTALASASKPHEVCQMLNDLYTLFDAIIDGFDVYKVETIGDAYMLVSGLPTRNGDHHVEQICLCALALLQNVQGNFKIHHRPQEQLKLRIGIHSGPCVAGVVGKKMPRYCLFGDTVNTSNRMESSGLPLKIHLSPKSHDILENSFPSKFITELRGPVEMKGKGKVTTYWLLGTDSGPFDEPKWENKQDGEQFVDHPKFDSAISMTPIPHRAVTNLMRNRISKSGSPQVTRSPRLKDIVSHSFS</sequence>
<dbReference type="Gene3D" id="3.30.70.1230">
    <property type="entry name" value="Nucleotide cyclase"/>
    <property type="match status" value="1"/>
</dbReference>
<dbReference type="Gene3D" id="3.30.200.20">
    <property type="entry name" value="Phosphorylase Kinase, domain 1"/>
    <property type="match status" value="1"/>
</dbReference>
<evidence type="ECO:0000256" key="7">
    <source>
        <dbReference type="ARBA" id="ARBA00023239"/>
    </source>
</evidence>
<dbReference type="SUPFAM" id="SSF56112">
    <property type="entry name" value="Protein kinase-like (PK-like)"/>
    <property type="match status" value="1"/>
</dbReference>
<organism evidence="14 15">
    <name type="scientific">Oikopleura dioica</name>
    <name type="common">Tunicate</name>
    <dbReference type="NCBI Taxonomy" id="34765"/>
    <lineage>
        <taxon>Eukaryota</taxon>
        <taxon>Metazoa</taxon>
        <taxon>Chordata</taxon>
        <taxon>Tunicata</taxon>
        <taxon>Appendicularia</taxon>
        <taxon>Copelata</taxon>
        <taxon>Oikopleuridae</taxon>
        <taxon>Oikopleura</taxon>
    </lineage>
</organism>
<dbReference type="Gene3D" id="6.10.250.780">
    <property type="match status" value="1"/>
</dbReference>
<dbReference type="PROSITE" id="PS00452">
    <property type="entry name" value="GUANYLATE_CYCLASE_1"/>
    <property type="match status" value="1"/>
</dbReference>
<dbReference type="InterPro" id="IPR001245">
    <property type="entry name" value="Ser-Thr/Tyr_kinase_cat_dom"/>
</dbReference>
<dbReference type="InterPro" id="IPR029787">
    <property type="entry name" value="Nucleotide_cyclase"/>
</dbReference>
<keyword evidence="15" id="KW-1185">Reference proteome</keyword>
<dbReference type="InterPro" id="IPR000719">
    <property type="entry name" value="Prot_kinase_dom"/>
</dbReference>
<dbReference type="PANTHER" id="PTHR11920:SF494">
    <property type="entry name" value="ATRIAL NATRIURETIC PEPTIDE RECEPTOR 2"/>
    <property type="match status" value="1"/>
</dbReference>
<dbReference type="EMBL" id="OU015569">
    <property type="protein sequence ID" value="CAG5098384.1"/>
    <property type="molecule type" value="Genomic_DNA"/>
</dbReference>
<accession>A0ABN7SDE9</accession>
<keyword evidence="4" id="KW-0547">Nucleotide-binding</keyword>
<evidence type="ECO:0000256" key="3">
    <source>
        <dbReference type="ARBA" id="ARBA00022692"/>
    </source>
</evidence>
<dbReference type="PANTHER" id="PTHR11920">
    <property type="entry name" value="GUANYLYL CYCLASE"/>
    <property type="match status" value="1"/>
</dbReference>
<keyword evidence="8 10" id="KW-0141">cGMP biosynthesis</keyword>
<name>A0ABN7SDE9_OIKDI</name>
<feature type="domain" description="Protein kinase" evidence="12">
    <location>
        <begin position="1"/>
        <end position="330"/>
    </location>
</feature>
<dbReference type="InterPro" id="IPR018297">
    <property type="entry name" value="A/G_cyclase_CS"/>
</dbReference>
<comment type="similarity">
    <text evidence="9">Belongs to the adenylyl cyclase class-4/guanylyl cyclase family.</text>
</comment>
<reference evidence="14 15" key="1">
    <citation type="submission" date="2021-04" db="EMBL/GenBank/DDBJ databases">
        <authorList>
            <person name="Bliznina A."/>
        </authorList>
    </citation>
    <scope>NUCLEOTIDE SEQUENCE [LARGE SCALE GENOMIC DNA]</scope>
</reference>
<feature type="compositionally biased region" description="Polar residues" evidence="11">
    <location>
        <begin position="556"/>
        <end position="565"/>
    </location>
</feature>
<dbReference type="CDD" id="cd07302">
    <property type="entry name" value="CHD"/>
    <property type="match status" value="1"/>
</dbReference>
<feature type="domain" description="Guanylate cyclase" evidence="13">
    <location>
        <begin position="327"/>
        <end position="458"/>
    </location>
</feature>
<evidence type="ECO:0000256" key="2">
    <source>
        <dbReference type="ARBA" id="ARBA00012202"/>
    </source>
</evidence>
<feature type="compositionally biased region" description="Basic and acidic residues" evidence="11">
    <location>
        <begin position="568"/>
        <end position="578"/>
    </location>
</feature>
<evidence type="ECO:0000256" key="4">
    <source>
        <dbReference type="ARBA" id="ARBA00022741"/>
    </source>
</evidence>
<dbReference type="Pfam" id="PF07714">
    <property type="entry name" value="PK_Tyr_Ser-Thr"/>
    <property type="match status" value="1"/>
</dbReference>
<keyword evidence="7 9" id="KW-0456">Lyase</keyword>
<dbReference type="PROSITE" id="PS50125">
    <property type="entry name" value="GUANYLATE_CYCLASE_2"/>
    <property type="match status" value="1"/>
</dbReference>
<keyword evidence="3" id="KW-0812">Transmembrane</keyword>
<protein>
    <recommendedName>
        <fullName evidence="2 10">Guanylate cyclase</fullName>
        <ecNumber evidence="2 10">4.6.1.2</ecNumber>
    </recommendedName>
</protein>
<dbReference type="InterPro" id="IPR001054">
    <property type="entry name" value="A/G_cyclase"/>
</dbReference>
<evidence type="ECO:0000256" key="8">
    <source>
        <dbReference type="ARBA" id="ARBA00023293"/>
    </source>
</evidence>
<comment type="subcellular location">
    <subcellularLocation>
        <location evidence="1">Membrane</location>
        <topology evidence="1">Single-pass membrane protein</topology>
    </subcellularLocation>
</comment>
<dbReference type="PROSITE" id="PS50011">
    <property type="entry name" value="PROTEIN_KINASE_DOM"/>
    <property type="match status" value="1"/>
</dbReference>
<dbReference type="Gene3D" id="1.10.510.10">
    <property type="entry name" value="Transferase(Phosphotransferase) domain 1"/>
    <property type="match status" value="1"/>
</dbReference>